<dbReference type="GO" id="GO:0006493">
    <property type="term" value="P:protein O-linked glycosylation"/>
    <property type="evidence" value="ECO:0007669"/>
    <property type="project" value="TreeGrafter"/>
</dbReference>
<accession>V4A374</accession>
<gene>
    <name evidence="12" type="ORF">LOTGIDRAFT_95793</name>
</gene>
<keyword evidence="7" id="KW-1133">Transmembrane helix</keyword>
<feature type="non-terminal residue" evidence="12">
    <location>
        <position position="1"/>
    </location>
</feature>
<sequence>CNTSEIFLMIYIHSSPKNFKKRMSIRETWGNQKLLNTIHARIVFVLGKVTDVDVMSSAKLEYNEYGDLLQEDFLDTYRNLSHKAIGALKWLKHNCGHSKYVLKTDDDIFVNIYRLVHHIHSKLESNKKPATNLLLCNQWINMMVVRNEKSKWYLSKAEFPLDRFPMYCSGSAFLMSNDVALKMYDATLRTPFFWIDDYYITGMV</sequence>
<dbReference type="EMBL" id="KB202283">
    <property type="protein sequence ID" value="ESO91167.1"/>
    <property type="molecule type" value="Genomic_DNA"/>
</dbReference>
<keyword evidence="13" id="KW-1185">Reference proteome</keyword>
<reference evidence="12 13" key="1">
    <citation type="journal article" date="2013" name="Nature">
        <title>Insights into bilaterian evolution from three spiralian genomes.</title>
        <authorList>
            <person name="Simakov O."/>
            <person name="Marletaz F."/>
            <person name="Cho S.J."/>
            <person name="Edsinger-Gonzales E."/>
            <person name="Havlak P."/>
            <person name="Hellsten U."/>
            <person name="Kuo D.H."/>
            <person name="Larsson T."/>
            <person name="Lv J."/>
            <person name="Arendt D."/>
            <person name="Savage R."/>
            <person name="Osoegawa K."/>
            <person name="de Jong P."/>
            <person name="Grimwood J."/>
            <person name="Chapman J.A."/>
            <person name="Shapiro H."/>
            <person name="Aerts A."/>
            <person name="Otillar R.P."/>
            <person name="Terry A.Y."/>
            <person name="Boore J.L."/>
            <person name="Grigoriev I.V."/>
            <person name="Lindberg D.R."/>
            <person name="Seaver E.C."/>
            <person name="Weisblat D.A."/>
            <person name="Putnam N.H."/>
            <person name="Rokhsar D.S."/>
        </authorList>
    </citation>
    <scope>NUCLEOTIDE SEQUENCE [LARGE SCALE GENOMIC DNA]</scope>
</reference>
<evidence type="ECO:0000256" key="6">
    <source>
        <dbReference type="ARBA" id="ARBA00022968"/>
    </source>
</evidence>
<evidence type="ECO:0000256" key="1">
    <source>
        <dbReference type="ARBA" id="ARBA00004323"/>
    </source>
</evidence>
<keyword evidence="8 11" id="KW-0333">Golgi apparatus</keyword>
<name>V4A374_LOTGI</name>
<evidence type="ECO:0000256" key="7">
    <source>
        <dbReference type="ARBA" id="ARBA00022989"/>
    </source>
</evidence>
<dbReference type="HOGENOM" id="CLU_036849_6_1_1"/>
<dbReference type="OMA" id="NENEHYG"/>
<dbReference type="Pfam" id="PF01762">
    <property type="entry name" value="Galactosyl_T"/>
    <property type="match status" value="1"/>
</dbReference>
<evidence type="ECO:0000313" key="13">
    <source>
        <dbReference type="Proteomes" id="UP000030746"/>
    </source>
</evidence>
<evidence type="ECO:0000256" key="4">
    <source>
        <dbReference type="ARBA" id="ARBA00022679"/>
    </source>
</evidence>
<keyword evidence="6" id="KW-0735">Signal-anchor</keyword>
<evidence type="ECO:0000313" key="12">
    <source>
        <dbReference type="EMBL" id="ESO91167.1"/>
    </source>
</evidence>
<dbReference type="AlphaFoldDB" id="V4A374"/>
<evidence type="ECO:0000256" key="8">
    <source>
        <dbReference type="ARBA" id="ARBA00023034"/>
    </source>
</evidence>
<dbReference type="PANTHER" id="PTHR11214">
    <property type="entry name" value="BETA-1,3-N-ACETYLGLUCOSAMINYLTRANSFERASE"/>
    <property type="match status" value="1"/>
</dbReference>
<keyword evidence="3 11" id="KW-0328">Glycosyltransferase</keyword>
<dbReference type="RefSeq" id="XP_009057873.1">
    <property type="nucleotide sequence ID" value="XM_009059625.1"/>
</dbReference>
<dbReference type="GeneID" id="20253068"/>
<dbReference type="GO" id="GO:0016758">
    <property type="term" value="F:hexosyltransferase activity"/>
    <property type="evidence" value="ECO:0007669"/>
    <property type="project" value="InterPro"/>
</dbReference>
<keyword evidence="10" id="KW-0325">Glycoprotein</keyword>
<proteinExistence type="inferred from homology"/>
<keyword evidence="5" id="KW-0812">Transmembrane</keyword>
<dbReference type="PANTHER" id="PTHR11214:SF364">
    <property type="entry name" value="HEXOSYLTRANSFERASE"/>
    <property type="match status" value="1"/>
</dbReference>
<evidence type="ECO:0000256" key="5">
    <source>
        <dbReference type="ARBA" id="ARBA00022692"/>
    </source>
</evidence>
<protein>
    <recommendedName>
        <fullName evidence="11">Hexosyltransferase</fullName>
        <ecNumber evidence="11">2.4.1.-</ecNumber>
    </recommendedName>
</protein>
<dbReference type="KEGG" id="lgi:LOTGIDRAFT_95793"/>
<comment type="subcellular location">
    <subcellularLocation>
        <location evidence="1 11">Golgi apparatus membrane</location>
        <topology evidence="1 11">Single-pass type II membrane protein</topology>
    </subcellularLocation>
</comment>
<dbReference type="GO" id="GO:0000139">
    <property type="term" value="C:Golgi membrane"/>
    <property type="evidence" value="ECO:0007669"/>
    <property type="project" value="UniProtKB-SubCell"/>
</dbReference>
<dbReference type="FunFam" id="3.90.550.50:FF:000001">
    <property type="entry name" value="Hexosyltransferase"/>
    <property type="match status" value="1"/>
</dbReference>
<comment type="similarity">
    <text evidence="2 11">Belongs to the glycosyltransferase 31 family.</text>
</comment>
<dbReference type="CTD" id="20253068"/>
<dbReference type="EC" id="2.4.1.-" evidence="11"/>
<evidence type="ECO:0000256" key="11">
    <source>
        <dbReference type="RuleBase" id="RU363063"/>
    </source>
</evidence>
<evidence type="ECO:0000256" key="10">
    <source>
        <dbReference type="ARBA" id="ARBA00023180"/>
    </source>
</evidence>
<organism evidence="12 13">
    <name type="scientific">Lottia gigantea</name>
    <name type="common">Giant owl limpet</name>
    <dbReference type="NCBI Taxonomy" id="225164"/>
    <lineage>
        <taxon>Eukaryota</taxon>
        <taxon>Metazoa</taxon>
        <taxon>Spiralia</taxon>
        <taxon>Lophotrochozoa</taxon>
        <taxon>Mollusca</taxon>
        <taxon>Gastropoda</taxon>
        <taxon>Patellogastropoda</taxon>
        <taxon>Lottioidea</taxon>
        <taxon>Lottiidae</taxon>
        <taxon>Lottia</taxon>
    </lineage>
</organism>
<evidence type="ECO:0000256" key="3">
    <source>
        <dbReference type="ARBA" id="ARBA00022676"/>
    </source>
</evidence>
<dbReference type="InterPro" id="IPR002659">
    <property type="entry name" value="Glyco_trans_31"/>
</dbReference>
<dbReference type="Gene3D" id="3.90.550.50">
    <property type="match status" value="1"/>
</dbReference>
<keyword evidence="4" id="KW-0808">Transferase</keyword>
<evidence type="ECO:0000256" key="2">
    <source>
        <dbReference type="ARBA" id="ARBA00008661"/>
    </source>
</evidence>
<evidence type="ECO:0000256" key="9">
    <source>
        <dbReference type="ARBA" id="ARBA00023136"/>
    </source>
</evidence>
<keyword evidence="9" id="KW-0472">Membrane</keyword>
<dbReference type="OrthoDB" id="115198at2759"/>
<feature type="non-terminal residue" evidence="12">
    <location>
        <position position="204"/>
    </location>
</feature>
<dbReference type="Proteomes" id="UP000030746">
    <property type="component" value="Unassembled WGS sequence"/>
</dbReference>